<evidence type="ECO:0000313" key="4">
    <source>
        <dbReference type="Proteomes" id="UP001201163"/>
    </source>
</evidence>
<organism evidence="3 4">
    <name type="scientific">Lactarius akahatsu</name>
    <dbReference type="NCBI Taxonomy" id="416441"/>
    <lineage>
        <taxon>Eukaryota</taxon>
        <taxon>Fungi</taxon>
        <taxon>Dikarya</taxon>
        <taxon>Basidiomycota</taxon>
        <taxon>Agaricomycotina</taxon>
        <taxon>Agaricomycetes</taxon>
        <taxon>Russulales</taxon>
        <taxon>Russulaceae</taxon>
        <taxon>Lactarius</taxon>
    </lineage>
</organism>
<accession>A0AAD4Q893</accession>
<feature type="domain" description="Mon2/Sec7/BIG1-like dimerisation and cyclophilin-binding" evidence="2">
    <location>
        <begin position="3"/>
        <end position="49"/>
    </location>
</feature>
<evidence type="ECO:0000256" key="1">
    <source>
        <dbReference type="SAM" id="MobiDB-lite"/>
    </source>
</evidence>
<dbReference type="AlphaFoldDB" id="A0AAD4Q893"/>
<feature type="compositionally biased region" description="Polar residues" evidence="1">
    <location>
        <begin position="68"/>
        <end position="79"/>
    </location>
</feature>
<dbReference type="Pfam" id="PF16213">
    <property type="entry name" value="DCB"/>
    <property type="match status" value="1"/>
</dbReference>
<proteinExistence type="predicted"/>
<protein>
    <recommendedName>
        <fullName evidence="2">Mon2/Sec7/BIG1-like dimerisation and cyclophilin-binding domain-containing protein</fullName>
    </recommendedName>
</protein>
<evidence type="ECO:0000259" key="2">
    <source>
        <dbReference type="Pfam" id="PF16213"/>
    </source>
</evidence>
<gene>
    <name evidence="3" type="ORF">EDB92DRAFT_1901556</name>
</gene>
<keyword evidence="4" id="KW-1185">Reference proteome</keyword>
<dbReference type="Proteomes" id="UP001201163">
    <property type="component" value="Unassembled WGS sequence"/>
</dbReference>
<dbReference type="InterPro" id="IPR032629">
    <property type="entry name" value="DCB_dom"/>
</dbReference>
<dbReference type="EMBL" id="JAKELL010000145">
    <property type="protein sequence ID" value="KAH8980104.1"/>
    <property type="molecule type" value="Genomic_DNA"/>
</dbReference>
<name>A0AAD4Q893_9AGAM</name>
<evidence type="ECO:0000313" key="3">
    <source>
        <dbReference type="EMBL" id="KAH8980104.1"/>
    </source>
</evidence>
<reference evidence="3" key="1">
    <citation type="submission" date="2022-01" db="EMBL/GenBank/DDBJ databases">
        <title>Comparative genomics reveals a dynamic genome evolution in the ectomycorrhizal milk-cap (Lactarius) mushrooms.</title>
        <authorList>
            <consortium name="DOE Joint Genome Institute"/>
            <person name="Lebreton A."/>
            <person name="Tang N."/>
            <person name="Kuo A."/>
            <person name="LaButti K."/>
            <person name="Drula E."/>
            <person name="Barry K."/>
            <person name="Clum A."/>
            <person name="Lipzen A."/>
            <person name="Mousain D."/>
            <person name="Ng V."/>
            <person name="Wang R."/>
            <person name="Wang X."/>
            <person name="Dai Y."/>
            <person name="Henrissat B."/>
            <person name="Grigoriev I.V."/>
            <person name="Guerin-Laguette A."/>
            <person name="Yu F."/>
            <person name="Martin F.M."/>
        </authorList>
    </citation>
    <scope>NUCLEOTIDE SEQUENCE</scope>
    <source>
        <strain evidence="3">QP</strain>
    </source>
</reference>
<sequence length="87" mass="9541">MSSLSLLVTELQSLASETRRKHPEVREAAEKSLALLRSSPEQLTTNLASGTFPLSGHTMGNGLRVSSDRVNSTRLTPSCRNRRWSAC</sequence>
<comment type="caution">
    <text evidence="3">The sequence shown here is derived from an EMBL/GenBank/DDBJ whole genome shotgun (WGS) entry which is preliminary data.</text>
</comment>
<feature type="region of interest" description="Disordered" evidence="1">
    <location>
        <begin position="47"/>
        <end position="87"/>
    </location>
</feature>